<evidence type="ECO:0008006" key="4">
    <source>
        <dbReference type="Google" id="ProtNLM"/>
    </source>
</evidence>
<dbReference type="SUPFAM" id="SSF46565">
    <property type="entry name" value="Chaperone J-domain"/>
    <property type="match status" value="1"/>
</dbReference>
<dbReference type="InterPro" id="IPR036869">
    <property type="entry name" value="J_dom_sf"/>
</dbReference>
<evidence type="ECO:0000256" key="1">
    <source>
        <dbReference type="SAM" id="MobiDB-lite"/>
    </source>
</evidence>
<accession>A0ABZ0ZDR2</accession>
<organism evidence="2 3">
    <name type="scientific">Rhizobium indigoferae</name>
    <dbReference type="NCBI Taxonomy" id="158891"/>
    <lineage>
        <taxon>Bacteria</taxon>
        <taxon>Pseudomonadati</taxon>
        <taxon>Pseudomonadota</taxon>
        <taxon>Alphaproteobacteria</taxon>
        <taxon>Hyphomicrobiales</taxon>
        <taxon>Rhizobiaceae</taxon>
        <taxon>Rhizobium/Agrobacterium group</taxon>
        <taxon>Rhizobium</taxon>
    </lineage>
</organism>
<evidence type="ECO:0000313" key="2">
    <source>
        <dbReference type="EMBL" id="WQN36645.1"/>
    </source>
</evidence>
<gene>
    <name evidence="2" type="ORF">U5G49_001734</name>
</gene>
<feature type="region of interest" description="Disordered" evidence="1">
    <location>
        <begin position="118"/>
        <end position="139"/>
    </location>
</feature>
<name>A0ABZ0ZDR2_9HYPH</name>
<sequence length="148" mass="16480">MLSTNYELRLDGAPRAGAPRPDDTGIAVYFTYKNRPMVMARDAFDRAEENIRSLTLALQALRSLERHGGSTMMERAFEGFAALPAPAAMKPWRVVFGWDDGEPATVGAIEKRFRELSKTRHPDMQTGSHEKMAELSRARAEALQEIGA</sequence>
<proteinExistence type="predicted"/>
<dbReference type="EMBL" id="CP140635">
    <property type="protein sequence ID" value="WQN36645.1"/>
    <property type="molecule type" value="Genomic_DNA"/>
</dbReference>
<dbReference type="Proteomes" id="UP001322785">
    <property type="component" value="Chromosome"/>
</dbReference>
<evidence type="ECO:0000313" key="3">
    <source>
        <dbReference type="Proteomes" id="UP001322785"/>
    </source>
</evidence>
<dbReference type="RefSeq" id="WP_246289114.1">
    <property type="nucleotide sequence ID" value="NZ_CP140635.1"/>
</dbReference>
<reference evidence="2 3" key="1">
    <citation type="submission" date="2023-12" db="EMBL/GenBank/DDBJ databases">
        <authorList>
            <person name="Menendez E."/>
            <person name="Kaur S."/>
            <person name="Flores-Felix J.D."/>
            <person name="diCenzo G.C."/>
            <person name="Peix A."/>
            <person name="Velazquez E."/>
        </authorList>
    </citation>
    <scope>NUCLEOTIDE SEQUENCE [LARGE SCALE GENOMIC DNA]</scope>
    <source>
        <strain evidence="2 3">CIP 108029</strain>
    </source>
</reference>
<keyword evidence="3" id="KW-1185">Reference proteome</keyword>
<protein>
    <recommendedName>
        <fullName evidence="4">J domain-containing protein</fullName>
    </recommendedName>
</protein>